<dbReference type="Proteomes" id="UP000191933">
    <property type="component" value="Unassembled WGS sequence"/>
</dbReference>
<name>A0A9W5F2M9_9HYPH</name>
<gene>
    <name evidence="1" type="ORF">AGR2A_Lc70081</name>
</gene>
<comment type="caution">
    <text evidence="1">The sequence shown here is derived from an EMBL/GenBank/DDBJ whole genome shotgun (WGS) entry which is preliminary data.</text>
</comment>
<evidence type="ECO:0000313" key="1">
    <source>
        <dbReference type="EMBL" id="CUW99336.1"/>
    </source>
</evidence>
<dbReference type="EMBL" id="FBVY01000036">
    <property type="protein sequence ID" value="CUW99336.1"/>
    <property type="molecule type" value="Genomic_DNA"/>
</dbReference>
<protein>
    <recommendedName>
        <fullName evidence="3">DUF2190 domain-containing protein</fullName>
    </recommendedName>
</protein>
<reference evidence="1 2" key="1">
    <citation type="submission" date="2016-01" db="EMBL/GenBank/DDBJ databases">
        <authorList>
            <person name="Regsiter A."/>
            <person name="william w."/>
        </authorList>
    </citation>
    <scope>NUCLEOTIDE SEQUENCE [LARGE SCALE GENOMIC DNA]</scope>
    <source>
        <strain evidence="1 2">CFBP 5494</strain>
    </source>
</reference>
<accession>A0A9W5F2M9</accession>
<dbReference type="RefSeq" id="WP_080823275.1">
    <property type="nucleotide sequence ID" value="NZ_LT009719.1"/>
</dbReference>
<dbReference type="AlphaFoldDB" id="A0A9W5F2M9"/>
<organism evidence="1 2">
    <name type="scientific">Agrobacterium genomosp. 2 str. CFBP 5494</name>
    <dbReference type="NCBI Taxonomy" id="1183436"/>
    <lineage>
        <taxon>Bacteria</taxon>
        <taxon>Pseudomonadati</taxon>
        <taxon>Pseudomonadota</taxon>
        <taxon>Alphaproteobacteria</taxon>
        <taxon>Hyphomicrobiales</taxon>
        <taxon>Rhizobiaceae</taxon>
        <taxon>Rhizobium/Agrobacterium group</taxon>
        <taxon>Agrobacterium</taxon>
        <taxon>Agrobacterium tumefaciens complex</taxon>
    </lineage>
</organism>
<keyword evidence="2" id="KW-1185">Reference proteome</keyword>
<sequence>MTTPILIKSFRVGLAAIAGYLIVKAAAEGKVAAAAGPTDPLIGSATMLGAPAEGILDVDQTGWSEVRCGGNVSFGDPLTSNANAKAVKAVPVAGSVVRIIGFAMSDGSADDVIPYQVAPGVLSTPA</sequence>
<evidence type="ECO:0008006" key="3">
    <source>
        <dbReference type="Google" id="ProtNLM"/>
    </source>
</evidence>
<proteinExistence type="predicted"/>
<evidence type="ECO:0000313" key="2">
    <source>
        <dbReference type="Proteomes" id="UP000191933"/>
    </source>
</evidence>